<feature type="coiled-coil region" evidence="1">
    <location>
        <begin position="294"/>
        <end position="321"/>
    </location>
</feature>
<evidence type="ECO:0000313" key="4">
    <source>
        <dbReference type="Proteomes" id="UP000649617"/>
    </source>
</evidence>
<sequence>MEIRVDAAEGNAAPKETFVSMRIGDFQKQSRFGAAKTYKFPKMEDPNGFARIEVFQRVGHLTVSLGKLHQSDQSVEVPVEMPGMSHLPMRLGLQGASPEANPEPKAKNAKVKTKLDAAQKYLADHHLEEVIADAMREVIHEKPAEPLTFLSSQILKHAAKKPELLPRIDLPTAPIPPSATGNRKANPSEKLPPIGGKPETAGDLNRLRLEARDALLQSAQNGSLAAVLSADQSAAENLGSLRKEAAAALINAARDGSLDVALRETRAGQEGDELEELRQQARATLLQGARDGSLKAALQSTKEEENNVEDLRVQARDALLRASINGTLEKALKEGKPDKKAQATGQGTLEDLRLEAREAFLLAAQDGSLEKALNEGKTLQAPSFKYTPSVGSWLQKKPYQVPRPWYYNVHGETEDDKVIKDLQSVIAEKEREIENLKATLKSSGLDLQAPAVASGKPEAAPAAAAKAEPAPAPASTSLTPFRPYYAAHLRTVKPDALQKLYAKFPAQPKPVSAPKAPEKPEQAAKPAELKSTPAAAAPVKMFAKLPSVGTWLAPNPAKLAQASPAVQTKAPDMQTSASAPSVAPAPQKFAKMPSVGTWLAPNPAKWEDKKETKVVSKEAPQVVQAAEPQAARKPFKQLPSVGTWLAFRPFEEPAKLVPILERTHSKLLCMNKEELITGYENEIRKRDEEIAKLKSSNKA</sequence>
<keyword evidence="1" id="KW-0175">Coiled coil</keyword>
<comment type="caution">
    <text evidence="3">The sequence shown here is derived from an EMBL/GenBank/DDBJ whole genome shotgun (WGS) entry which is preliminary data.</text>
</comment>
<feature type="coiled-coil region" evidence="1">
    <location>
        <begin position="419"/>
        <end position="446"/>
    </location>
</feature>
<keyword evidence="4" id="KW-1185">Reference proteome</keyword>
<dbReference type="AlphaFoldDB" id="A0A812UF74"/>
<accession>A0A812UF74</accession>
<dbReference type="SUPFAM" id="SSF47391">
    <property type="entry name" value="Dimerization-anchoring domain of cAMP-dependent PK regulatory subunit"/>
    <property type="match status" value="1"/>
</dbReference>
<feature type="region of interest" description="Disordered" evidence="2">
    <location>
        <begin position="168"/>
        <end position="201"/>
    </location>
</feature>
<evidence type="ECO:0000256" key="2">
    <source>
        <dbReference type="SAM" id="MobiDB-lite"/>
    </source>
</evidence>
<dbReference type="EMBL" id="CAJNIZ010036668">
    <property type="protein sequence ID" value="CAE7566765.1"/>
    <property type="molecule type" value="Genomic_DNA"/>
</dbReference>
<organism evidence="3 4">
    <name type="scientific">Symbiodinium pilosum</name>
    <name type="common">Dinoflagellate</name>
    <dbReference type="NCBI Taxonomy" id="2952"/>
    <lineage>
        <taxon>Eukaryota</taxon>
        <taxon>Sar</taxon>
        <taxon>Alveolata</taxon>
        <taxon>Dinophyceae</taxon>
        <taxon>Suessiales</taxon>
        <taxon>Symbiodiniaceae</taxon>
        <taxon>Symbiodinium</taxon>
    </lineage>
</organism>
<name>A0A812UF74_SYMPI</name>
<dbReference type="OrthoDB" id="433698at2759"/>
<dbReference type="Proteomes" id="UP000649617">
    <property type="component" value="Unassembled WGS sequence"/>
</dbReference>
<evidence type="ECO:0000256" key="1">
    <source>
        <dbReference type="SAM" id="Coils"/>
    </source>
</evidence>
<gene>
    <name evidence="3" type="ORF">SPIL2461_LOCUS15220</name>
</gene>
<protein>
    <submittedName>
        <fullName evidence="3">Uncharacterized protein</fullName>
    </submittedName>
</protein>
<reference evidence="3" key="1">
    <citation type="submission" date="2021-02" db="EMBL/GenBank/DDBJ databases">
        <authorList>
            <person name="Dougan E. K."/>
            <person name="Rhodes N."/>
            <person name="Thang M."/>
            <person name="Chan C."/>
        </authorList>
    </citation>
    <scope>NUCLEOTIDE SEQUENCE</scope>
</reference>
<evidence type="ECO:0000313" key="3">
    <source>
        <dbReference type="EMBL" id="CAE7566765.1"/>
    </source>
</evidence>
<feature type="region of interest" description="Disordered" evidence="2">
    <location>
        <begin position="507"/>
        <end position="529"/>
    </location>
</feature>
<proteinExistence type="predicted"/>